<evidence type="ECO:0000256" key="6">
    <source>
        <dbReference type="ARBA" id="ARBA00023136"/>
    </source>
</evidence>
<dbReference type="Gene3D" id="1.20.1640.10">
    <property type="entry name" value="Multidrug efflux transporter AcrB transmembrane domain"/>
    <property type="match status" value="2"/>
</dbReference>
<organism evidence="9 10">
    <name type="scientific">Arenivirga flava</name>
    <dbReference type="NCBI Taxonomy" id="1930060"/>
    <lineage>
        <taxon>Bacteria</taxon>
        <taxon>Bacillati</taxon>
        <taxon>Actinomycetota</taxon>
        <taxon>Actinomycetes</taxon>
        <taxon>Micrococcales</taxon>
        <taxon>Microbacteriaceae</taxon>
        <taxon>Arenivirga</taxon>
    </lineage>
</organism>
<dbReference type="Proteomes" id="UP001157160">
    <property type="component" value="Unassembled WGS sequence"/>
</dbReference>
<name>A0AA37UPF4_9MICO</name>
<dbReference type="GO" id="GO:0005886">
    <property type="term" value="C:plasma membrane"/>
    <property type="evidence" value="ECO:0007669"/>
    <property type="project" value="UniProtKB-SubCell"/>
</dbReference>
<dbReference type="PRINTS" id="PR00702">
    <property type="entry name" value="ACRIFLAVINRP"/>
</dbReference>
<dbReference type="InterPro" id="IPR001036">
    <property type="entry name" value="Acrflvin-R"/>
</dbReference>
<gene>
    <name evidence="9" type="ORF">GCM10025874_19990</name>
</gene>
<dbReference type="GO" id="GO:0016887">
    <property type="term" value="F:ATP hydrolysis activity"/>
    <property type="evidence" value="ECO:0007669"/>
    <property type="project" value="InterPro"/>
</dbReference>
<dbReference type="RefSeq" id="WP_284232209.1">
    <property type="nucleotide sequence ID" value="NZ_BSUL01000001.1"/>
</dbReference>
<dbReference type="GO" id="GO:0005524">
    <property type="term" value="F:ATP binding"/>
    <property type="evidence" value="ECO:0007669"/>
    <property type="project" value="InterPro"/>
</dbReference>
<dbReference type="InterPro" id="IPR004869">
    <property type="entry name" value="MMPL_dom"/>
</dbReference>
<feature type="transmembrane region" description="Helical" evidence="7">
    <location>
        <begin position="392"/>
        <end position="412"/>
    </location>
</feature>
<comment type="similarity">
    <text evidence="2">Belongs to the resistance-nodulation-cell division (RND) (TC 2.A.6) family. MmpL subfamily.</text>
</comment>
<evidence type="ECO:0000313" key="10">
    <source>
        <dbReference type="Proteomes" id="UP001157160"/>
    </source>
</evidence>
<dbReference type="InterPro" id="IPR003439">
    <property type="entry name" value="ABC_transporter-like_ATP-bd"/>
</dbReference>
<sequence length="916" mass="94225">MSSVLYALGRWSYRSRGLVLAIWLAALVLVGGGAVAFNQGTENSFSIPGTESQEALDSLSHTFPQVSGTSAQIVVVAPEGEVVEQPAIETAVADGVEAMGAIDGVSAASDPFGGLVDGAVAKDGAAAVISVQIDGSVSTLSERLLDELSAEADALEAALPDGSRVAVGGEAYSVSLPTLTITEAVGVVIALIVLIVTFGSFLAAGLPLLTALLGVAISMAAIFVATIFTDISSTTPMLALMLGLAVGIDYALFIISRHREQVLGGMDPEESTARAVATAGSAVIFAGLTVIIALVGLFVAGIPFLTVMGLAAAVAVGIAVLIAVTLTPAMLGFAGARMGRSIGDGRRARKAAAAAEAASARGEEGAGTASARRAPEQGNRFFAGWVRAATKWPALTIVLVVAGLGVVSVPALDLRLALPDAGSQAESSPARQTYDLLAEEFGEGYNGPLIVTGTIIGSTDPLGLMDDLKAEIEALPGVASVPLATPNPTADTGIIQVVPEGAPDSQQTKDLVAEIRSLQGEWEDEYGVELRVTGFTAVGIDVSDRLGAALLPFGILVVGLSLILLTMVFRSVWVPIKATVGYLLSVGASFGVVAAVFEWGWMADALHVARVGPVISFMPIILMGVLFGLAMDYEVFLVSRIREEYVHGGDARAAIRKGFLGSGKVVTAAAIIMLAVFAAFVPEGDSNIKPIALGLAVGVFVDAFIVRMTLVPAVLQLLGDRAWWMPRWLDRLLPAFDVEGEGIAKELALADWAPGTAVAADGLALEGVYSGVSATVPSGGALVIQGEHRTGKSALLLTIAGRVQPTGGRLKVDGLALPERAPSVRGRVALVRMAGEADPVGAVRRALAERPRILAVDDLDHVSDPTTQAELRALLSPAEDLSIVVSCVETRPVDAVLPPGVRSTLLTTAPALETAR</sequence>
<feature type="transmembrane region" description="Helical" evidence="7">
    <location>
        <begin position="211"/>
        <end position="231"/>
    </location>
</feature>
<feature type="transmembrane region" description="Helical" evidence="7">
    <location>
        <begin position="581"/>
        <end position="602"/>
    </location>
</feature>
<dbReference type="SUPFAM" id="SSF52540">
    <property type="entry name" value="P-loop containing nucleoside triphosphate hydrolases"/>
    <property type="match status" value="1"/>
</dbReference>
<feature type="transmembrane region" description="Helical" evidence="7">
    <location>
        <begin position="693"/>
        <end position="718"/>
    </location>
</feature>
<dbReference type="SUPFAM" id="SSF82866">
    <property type="entry name" value="Multidrug efflux transporter AcrB transmembrane domain"/>
    <property type="match status" value="2"/>
</dbReference>
<evidence type="ECO:0000313" key="9">
    <source>
        <dbReference type="EMBL" id="GMA28746.1"/>
    </source>
</evidence>
<feature type="transmembrane region" description="Helical" evidence="7">
    <location>
        <begin position="549"/>
        <end position="569"/>
    </location>
</feature>
<dbReference type="PROSITE" id="PS50156">
    <property type="entry name" value="SSD"/>
    <property type="match status" value="1"/>
</dbReference>
<dbReference type="EMBL" id="BSUL01000001">
    <property type="protein sequence ID" value="GMA28746.1"/>
    <property type="molecule type" value="Genomic_DNA"/>
</dbReference>
<evidence type="ECO:0000256" key="7">
    <source>
        <dbReference type="SAM" id="Phobius"/>
    </source>
</evidence>
<dbReference type="AlphaFoldDB" id="A0AA37UPF4"/>
<feature type="transmembrane region" description="Helical" evidence="7">
    <location>
        <begin position="310"/>
        <end position="336"/>
    </location>
</feature>
<comment type="caution">
    <text evidence="9">The sequence shown here is derived from an EMBL/GenBank/DDBJ whole genome shotgun (WGS) entry which is preliminary data.</text>
</comment>
<dbReference type="InterPro" id="IPR000731">
    <property type="entry name" value="SSD"/>
</dbReference>
<feature type="domain" description="SSD" evidence="8">
    <location>
        <begin position="209"/>
        <end position="333"/>
    </location>
</feature>
<feature type="transmembrane region" description="Helical" evidence="7">
    <location>
        <begin position="237"/>
        <end position="255"/>
    </location>
</feature>
<dbReference type="Gene3D" id="3.40.50.300">
    <property type="entry name" value="P-loop containing nucleotide triphosphate hydrolases"/>
    <property type="match status" value="1"/>
</dbReference>
<dbReference type="PANTHER" id="PTHR33406">
    <property type="entry name" value="MEMBRANE PROTEIN MJ1562-RELATED"/>
    <property type="match status" value="1"/>
</dbReference>
<proteinExistence type="inferred from homology"/>
<dbReference type="InterPro" id="IPR027417">
    <property type="entry name" value="P-loop_NTPase"/>
</dbReference>
<dbReference type="InterPro" id="IPR050545">
    <property type="entry name" value="Mycobact_MmpL"/>
</dbReference>
<keyword evidence="5 7" id="KW-1133">Transmembrane helix</keyword>
<evidence type="ECO:0000256" key="2">
    <source>
        <dbReference type="ARBA" id="ARBA00010157"/>
    </source>
</evidence>
<feature type="transmembrane region" description="Helical" evidence="7">
    <location>
        <begin position="614"/>
        <end position="638"/>
    </location>
</feature>
<protein>
    <submittedName>
        <fullName evidence="9">RND transporter</fullName>
    </submittedName>
</protein>
<dbReference type="GO" id="GO:0022857">
    <property type="term" value="F:transmembrane transporter activity"/>
    <property type="evidence" value="ECO:0007669"/>
    <property type="project" value="InterPro"/>
</dbReference>
<reference evidence="9 10" key="1">
    <citation type="journal article" date="2014" name="Int. J. Syst. Evol. Microbiol.">
        <title>Complete genome sequence of Corynebacterium casei LMG S-19264T (=DSM 44701T), isolated from a smear-ripened cheese.</title>
        <authorList>
            <consortium name="US DOE Joint Genome Institute (JGI-PGF)"/>
            <person name="Walter F."/>
            <person name="Albersmeier A."/>
            <person name="Kalinowski J."/>
            <person name="Ruckert C."/>
        </authorList>
    </citation>
    <scope>NUCLEOTIDE SEQUENCE [LARGE SCALE GENOMIC DNA]</scope>
    <source>
        <strain evidence="9 10">NBRC 112289</strain>
    </source>
</reference>
<dbReference type="Pfam" id="PF00005">
    <property type="entry name" value="ABC_tran"/>
    <property type="match status" value="1"/>
</dbReference>
<evidence type="ECO:0000256" key="1">
    <source>
        <dbReference type="ARBA" id="ARBA00004651"/>
    </source>
</evidence>
<evidence type="ECO:0000256" key="4">
    <source>
        <dbReference type="ARBA" id="ARBA00022692"/>
    </source>
</evidence>
<feature type="transmembrane region" description="Helical" evidence="7">
    <location>
        <begin position="276"/>
        <end position="304"/>
    </location>
</feature>
<comment type="subcellular location">
    <subcellularLocation>
        <location evidence="1">Cell membrane</location>
        <topology evidence="1">Multi-pass membrane protein</topology>
    </subcellularLocation>
</comment>
<keyword evidence="4 7" id="KW-0812">Transmembrane</keyword>
<feature type="transmembrane region" description="Helical" evidence="7">
    <location>
        <begin position="184"/>
        <end position="204"/>
    </location>
</feature>
<evidence type="ECO:0000256" key="3">
    <source>
        <dbReference type="ARBA" id="ARBA00022475"/>
    </source>
</evidence>
<keyword evidence="10" id="KW-1185">Reference proteome</keyword>
<feature type="transmembrane region" description="Helical" evidence="7">
    <location>
        <begin position="659"/>
        <end position="681"/>
    </location>
</feature>
<keyword evidence="6 7" id="KW-0472">Membrane</keyword>
<accession>A0AA37UPF4</accession>
<dbReference type="Pfam" id="PF03176">
    <property type="entry name" value="MMPL"/>
    <property type="match status" value="2"/>
</dbReference>
<keyword evidence="3" id="KW-1003">Cell membrane</keyword>
<evidence type="ECO:0000256" key="5">
    <source>
        <dbReference type="ARBA" id="ARBA00022989"/>
    </source>
</evidence>
<dbReference type="CDD" id="cd00267">
    <property type="entry name" value="ABC_ATPase"/>
    <property type="match status" value="1"/>
</dbReference>
<dbReference type="PANTHER" id="PTHR33406:SF11">
    <property type="entry name" value="MEMBRANE PROTEIN SCO6666-RELATED"/>
    <property type="match status" value="1"/>
</dbReference>
<evidence type="ECO:0000259" key="8">
    <source>
        <dbReference type="PROSITE" id="PS50156"/>
    </source>
</evidence>